<evidence type="ECO:0000259" key="1">
    <source>
        <dbReference type="PROSITE" id="PS51384"/>
    </source>
</evidence>
<dbReference type="Proteomes" id="UP000186218">
    <property type="component" value="Unassembled WGS sequence"/>
</dbReference>
<evidence type="ECO:0000313" key="3">
    <source>
        <dbReference type="Proteomes" id="UP000186218"/>
    </source>
</evidence>
<keyword evidence="3" id="KW-1185">Reference proteome</keyword>
<protein>
    <submittedName>
        <fullName evidence="2">NADPH-dependent ferric siderophore reductase, contains FAD-binding and SIP domains</fullName>
    </submittedName>
</protein>
<dbReference type="PANTHER" id="PTHR30157:SF0">
    <property type="entry name" value="NADPH-DEPENDENT FERRIC-CHELATE REDUCTASE"/>
    <property type="match status" value="1"/>
</dbReference>
<dbReference type="SUPFAM" id="SSF63380">
    <property type="entry name" value="Riboflavin synthase domain-like"/>
    <property type="match status" value="1"/>
</dbReference>
<dbReference type="GO" id="GO:0016491">
    <property type="term" value="F:oxidoreductase activity"/>
    <property type="evidence" value="ECO:0007669"/>
    <property type="project" value="InterPro"/>
</dbReference>
<sequence length="300" mass="33180">MTTGTDATRTIKAAIRRRAQRTELRTARTTVVDTVILTRDFTRLTLRTDDLGDYHPEPADAFKLMLPIDDGARTDHPRRGDDGLPRWPEGATQPVLRALTVRHFDPARGLLTVDVARHQTGPLMSWLATVRPGDAVDLAGMRAEWHLPQEIRDVILMVDGSGLPGAAGIVERLPDHVTVIVYVIDCPRDDLVLIPAHPRLSVIRVGAAHDIGHQTPRAVRAQRRVQVWIAAETGDVRVLRSVVTRRWHVPGDDILARAYWTSGRSSTDVDATNLVRYQHAIAGGADVHDPVLAENIDLDT</sequence>
<proteinExistence type="predicted"/>
<dbReference type="PANTHER" id="PTHR30157">
    <property type="entry name" value="FERRIC REDUCTASE, NADPH-DEPENDENT"/>
    <property type="match status" value="1"/>
</dbReference>
<dbReference type="Pfam" id="PF08021">
    <property type="entry name" value="FAD_binding_9"/>
    <property type="match status" value="1"/>
</dbReference>
<dbReference type="InterPro" id="IPR017938">
    <property type="entry name" value="Riboflavin_synthase-like_b-brl"/>
</dbReference>
<evidence type="ECO:0000313" key="2">
    <source>
        <dbReference type="EMBL" id="SIR75368.1"/>
    </source>
</evidence>
<accession>A0A1N7DHU2</accession>
<dbReference type="Pfam" id="PF04954">
    <property type="entry name" value="SIP"/>
    <property type="match status" value="1"/>
</dbReference>
<dbReference type="InterPro" id="IPR039374">
    <property type="entry name" value="SIP_fam"/>
</dbReference>
<dbReference type="PROSITE" id="PS51384">
    <property type="entry name" value="FAD_FR"/>
    <property type="match status" value="1"/>
</dbReference>
<dbReference type="STRING" id="1344003.SAMN05445060_0644"/>
<dbReference type="AlphaFoldDB" id="A0A1N7DHU2"/>
<dbReference type="CDD" id="cd06193">
    <property type="entry name" value="siderophore_interacting"/>
    <property type="match status" value="1"/>
</dbReference>
<reference evidence="2 3" key="1">
    <citation type="submission" date="2017-01" db="EMBL/GenBank/DDBJ databases">
        <authorList>
            <person name="Mah S.A."/>
            <person name="Swanson W.J."/>
            <person name="Moy G.W."/>
            <person name="Vacquier V.D."/>
        </authorList>
    </citation>
    <scope>NUCLEOTIDE SEQUENCE [LARGE SCALE GENOMIC DNA]</scope>
    <source>
        <strain evidence="2 3">CPCC 203464</strain>
    </source>
</reference>
<dbReference type="RefSeq" id="WP_076476565.1">
    <property type="nucleotide sequence ID" value="NZ_FTNT01000002.1"/>
</dbReference>
<dbReference type="InterPro" id="IPR017927">
    <property type="entry name" value="FAD-bd_FR_type"/>
</dbReference>
<dbReference type="Gene3D" id="2.40.30.10">
    <property type="entry name" value="Translation factors"/>
    <property type="match status" value="1"/>
</dbReference>
<name>A0A1N7DHU2_9NOCA</name>
<dbReference type="Gene3D" id="3.40.50.80">
    <property type="entry name" value="Nucleotide-binding domain of ferredoxin-NADP reductase (FNR) module"/>
    <property type="match status" value="1"/>
</dbReference>
<dbReference type="InterPro" id="IPR007037">
    <property type="entry name" value="SIP_rossman_dom"/>
</dbReference>
<organism evidence="2 3">
    <name type="scientific">Williamsia sterculiae</name>
    <dbReference type="NCBI Taxonomy" id="1344003"/>
    <lineage>
        <taxon>Bacteria</taxon>
        <taxon>Bacillati</taxon>
        <taxon>Actinomycetota</taxon>
        <taxon>Actinomycetes</taxon>
        <taxon>Mycobacteriales</taxon>
        <taxon>Nocardiaceae</taxon>
        <taxon>Williamsia</taxon>
    </lineage>
</organism>
<feature type="domain" description="FAD-binding FR-type" evidence="1">
    <location>
        <begin position="24"/>
        <end position="148"/>
    </location>
</feature>
<dbReference type="InterPro" id="IPR039261">
    <property type="entry name" value="FNR_nucleotide-bd"/>
</dbReference>
<gene>
    <name evidence="2" type="ORF">SAMN05445060_0644</name>
</gene>
<dbReference type="OrthoDB" id="9814826at2"/>
<dbReference type="EMBL" id="FTNT01000002">
    <property type="protein sequence ID" value="SIR75368.1"/>
    <property type="molecule type" value="Genomic_DNA"/>
</dbReference>
<dbReference type="InterPro" id="IPR013113">
    <property type="entry name" value="SIP_FAD-bd"/>
</dbReference>